<reference evidence="3" key="3">
    <citation type="submission" date="2023-05" db="EMBL/GenBank/DDBJ databases">
        <authorList>
            <person name="Smith C.H."/>
        </authorList>
    </citation>
    <scope>NUCLEOTIDE SEQUENCE</scope>
    <source>
        <strain evidence="3">CHS0354</strain>
        <tissue evidence="3">Mantle</tissue>
    </source>
</reference>
<feature type="region of interest" description="Disordered" evidence="2">
    <location>
        <begin position="1"/>
        <end position="37"/>
    </location>
</feature>
<dbReference type="Proteomes" id="UP001195483">
    <property type="component" value="Unassembled WGS sequence"/>
</dbReference>
<dbReference type="EMBL" id="JAEAOA010002366">
    <property type="protein sequence ID" value="KAK3595084.1"/>
    <property type="molecule type" value="Genomic_DNA"/>
</dbReference>
<organism evidence="3 4">
    <name type="scientific">Potamilus streckersoni</name>
    <dbReference type="NCBI Taxonomy" id="2493646"/>
    <lineage>
        <taxon>Eukaryota</taxon>
        <taxon>Metazoa</taxon>
        <taxon>Spiralia</taxon>
        <taxon>Lophotrochozoa</taxon>
        <taxon>Mollusca</taxon>
        <taxon>Bivalvia</taxon>
        <taxon>Autobranchia</taxon>
        <taxon>Heteroconchia</taxon>
        <taxon>Palaeoheterodonta</taxon>
        <taxon>Unionida</taxon>
        <taxon>Unionoidea</taxon>
        <taxon>Unionidae</taxon>
        <taxon>Ambleminae</taxon>
        <taxon>Lampsilini</taxon>
        <taxon>Potamilus</taxon>
    </lineage>
</organism>
<keyword evidence="4" id="KW-1185">Reference proteome</keyword>
<evidence type="ECO:0000313" key="3">
    <source>
        <dbReference type="EMBL" id="KAK3595084.1"/>
    </source>
</evidence>
<protein>
    <submittedName>
        <fullName evidence="3">Uncharacterized protein</fullName>
    </submittedName>
</protein>
<reference evidence="3" key="2">
    <citation type="journal article" date="2021" name="Genome Biol. Evol.">
        <title>Developing a high-quality reference genome for a parasitic bivalve with doubly uniparental inheritance (Bivalvia: Unionida).</title>
        <authorList>
            <person name="Smith C.H."/>
        </authorList>
    </citation>
    <scope>NUCLEOTIDE SEQUENCE</scope>
    <source>
        <strain evidence="3">CHS0354</strain>
        <tissue evidence="3">Mantle</tissue>
    </source>
</reference>
<evidence type="ECO:0000256" key="1">
    <source>
        <dbReference type="SAM" id="Coils"/>
    </source>
</evidence>
<sequence>MADREKASQRHKSSKTKRRRTRSQRNARRQSVPKILKKQKIPPTVFPLKSVLKIPIPDINSENLIKKDLHAKDRTNKITPENGYLNYGRNQNMLIPKQSTEMKEVCPKIASNGTINSKFPPASDCYVYKHEFVEVVGEKILHKVGLKMYRLEWKEIDTIKREMPHLLIFQCGGGCFVQGEKEMLEARKTFPSVNKLTVVSICIDNGVDHFNRCINGQQGRRYNVLHVEFHSRSSGDLHECLCNGENYQILAKLDSTDFKEIRAGLDQASVKLAVVEARIVQAKQDLDEHSKRLQRLERLKEDVTKTVSDIKMEGVESKVTVERMETTLKKWKKLSRRKKGNGKKNKVLGAMEARQIDKFISLKGPTKFPSREIDEFTNLKGPTKSHPITITSPMRKGCCQQIPMCVLL</sequence>
<evidence type="ECO:0000313" key="4">
    <source>
        <dbReference type="Proteomes" id="UP001195483"/>
    </source>
</evidence>
<gene>
    <name evidence="3" type="ORF">CHS0354_043185</name>
</gene>
<feature type="coiled-coil region" evidence="1">
    <location>
        <begin position="265"/>
        <end position="313"/>
    </location>
</feature>
<evidence type="ECO:0000256" key="2">
    <source>
        <dbReference type="SAM" id="MobiDB-lite"/>
    </source>
</evidence>
<name>A0AAE0SNV4_9BIVA</name>
<keyword evidence="1" id="KW-0175">Coiled coil</keyword>
<accession>A0AAE0SNV4</accession>
<dbReference type="AlphaFoldDB" id="A0AAE0SNV4"/>
<proteinExistence type="predicted"/>
<feature type="compositionally biased region" description="Basic residues" evidence="2">
    <location>
        <begin position="9"/>
        <end position="28"/>
    </location>
</feature>
<comment type="caution">
    <text evidence="3">The sequence shown here is derived from an EMBL/GenBank/DDBJ whole genome shotgun (WGS) entry which is preliminary data.</text>
</comment>
<reference evidence="3" key="1">
    <citation type="journal article" date="2021" name="Genome Biol. Evol.">
        <title>A High-Quality Reference Genome for a Parasitic Bivalve with Doubly Uniparental Inheritance (Bivalvia: Unionida).</title>
        <authorList>
            <person name="Smith C.H."/>
        </authorList>
    </citation>
    <scope>NUCLEOTIDE SEQUENCE</scope>
    <source>
        <strain evidence="3">CHS0354</strain>
    </source>
</reference>